<reference evidence="5 6" key="1">
    <citation type="journal article" date="2013" name="PLoS Genet.">
        <title>Genomic mechanisms accounting for the adaptation to parasitism in nematode-trapping fungi.</title>
        <authorList>
            <person name="Meerupati T."/>
            <person name="Andersson K.M."/>
            <person name="Friman E."/>
            <person name="Kumar D."/>
            <person name="Tunlid A."/>
            <person name="Ahren D."/>
        </authorList>
    </citation>
    <scope>NUCLEOTIDE SEQUENCE [LARGE SCALE GENOMIC DNA]</scope>
    <source>
        <strain evidence="5 6">CBS 200.50</strain>
    </source>
</reference>
<feature type="compositionally biased region" description="Polar residues" evidence="3">
    <location>
        <begin position="47"/>
        <end position="65"/>
    </location>
</feature>
<feature type="compositionally biased region" description="Acidic residues" evidence="3">
    <location>
        <begin position="261"/>
        <end position="270"/>
    </location>
</feature>
<dbReference type="eggNOG" id="KOG4177">
    <property type="taxonomic scope" value="Eukaryota"/>
</dbReference>
<dbReference type="PANTHER" id="PTHR10829:SF20">
    <property type="entry name" value="ADF-H DOMAIN-CONTAINING PROTEIN"/>
    <property type="match status" value="1"/>
</dbReference>
<feature type="region of interest" description="Disordered" evidence="3">
    <location>
        <begin position="511"/>
        <end position="545"/>
    </location>
</feature>
<keyword evidence="6" id="KW-1185">Reference proteome</keyword>
<comment type="caution">
    <text evidence="5">The sequence shown here is derived from an EMBL/GenBank/DDBJ whole genome shotgun (WGS) entry which is preliminary data.</text>
</comment>
<protein>
    <recommendedName>
        <fullName evidence="4">SH3 domain-containing protein</fullName>
    </recommendedName>
</protein>
<dbReference type="PROSITE" id="PS50002">
    <property type="entry name" value="SH3"/>
    <property type="match status" value="1"/>
</dbReference>
<dbReference type="SMART" id="SM00326">
    <property type="entry name" value="SH3"/>
    <property type="match status" value="1"/>
</dbReference>
<dbReference type="STRING" id="1284197.S8A9S1"/>
<evidence type="ECO:0000256" key="2">
    <source>
        <dbReference type="PROSITE-ProRule" id="PRU00192"/>
    </source>
</evidence>
<dbReference type="GO" id="GO:0005884">
    <property type="term" value="C:actin filament"/>
    <property type="evidence" value="ECO:0007669"/>
    <property type="project" value="TreeGrafter"/>
</dbReference>
<feature type="compositionally biased region" description="Polar residues" evidence="3">
    <location>
        <begin position="139"/>
        <end position="171"/>
    </location>
</feature>
<dbReference type="InterPro" id="IPR036028">
    <property type="entry name" value="SH3-like_dom_sf"/>
</dbReference>
<organism evidence="5 6">
    <name type="scientific">Dactylellina haptotyla (strain CBS 200.50)</name>
    <name type="common">Nematode-trapping fungus</name>
    <name type="synonym">Monacrosporium haptotylum</name>
    <dbReference type="NCBI Taxonomy" id="1284197"/>
    <lineage>
        <taxon>Eukaryota</taxon>
        <taxon>Fungi</taxon>
        <taxon>Dikarya</taxon>
        <taxon>Ascomycota</taxon>
        <taxon>Pezizomycotina</taxon>
        <taxon>Orbiliomycetes</taxon>
        <taxon>Orbiliales</taxon>
        <taxon>Orbiliaceae</taxon>
        <taxon>Dactylellina</taxon>
    </lineage>
</organism>
<evidence type="ECO:0000313" key="5">
    <source>
        <dbReference type="EMBL" id="EPS39644.1"/>
    </source>
</evidence>
<feature type="compositionally biased region" description="Low complexity" evidence="3">
    <location>
        <begin position="98"/>
        <end position="111"/>
    </location>
</feature>
<dbReference type="PANTHER" id="PTHR10829">
    <property type="entry name" value="CORTACTIN AND DREBRIN"/>
    <property type="match status" value="1"/>
</dbReference>
<feature type="compositionally biased region" description="Polar residues" evidence="3">
    <location>
        <begin position="20"/>
        <end position="31"/>
    </location>
</feature>
<evidence type="ECO:0000256" key="3">
    <source>
        <dbReference type="SAM" id="MobiDB-lite"/>
    </source>
</evidence>
<dbReference type="GO" id="GO:0030864">
    <property type="term" value="C:cortical actin cytoskeleton"/>
    <property type="evidence" value="ECO:0007669"/>
    <property type="project" value="TreeGrafter"/>
</dbReference>
<dbReference type="EMBL" id="AQGS01000464">
    <property type="protein sequence ID" value="EPS39644.1"/>
    <property type="molecule type" value="Genomic_DNA"/>
</dbReference>
<dbReference type="GO" id="GO:0051015">
    <property type="term" value="F:actin filament binding"/>
    <property type="evidence" value="ECO:0007669"/>
    <property type="project" value="TreeGrafter"/>
</dbReference>
<dbReference type="GO" id="GO:0030427">
    <property type="term" value="C:site of polarized growth"/>
    <property type="evidence" value="ECO:0007669"/>
    <property type="project" value="TreeGrafter"/>
</dbReference>
<dbReference type="InterPro" id="IPR002110">
    <property type="entry name" value="Ankyrin_rpt"/>
</dbReference>
<feature type="compositionally biased region" description="Polar residues" evidence="3">
    <location>
        <begin position="199"/>
        <end position="218"/>
    </location>
</feature>
<feature type="compositionally biased region" description="Polar residues" evidence="3">
    <location>
        <begin position="529"/>
        <end position="538"/>
    </location>
</feature>
<reference evidence="6" key="2">
    <citation type="submission" date="2013-04" db="EMBL/GenBank/DDBJ databases">
        <title>Genomic mechanisms accounting for the adaptation to parasitism in nematode-trapping fungi.</title>
        <authorList>
            <person name="Ahren D.G."/>
        </authorList>
    </citation>
    <scope>NUCLEOTIDE SEQUENCE [LARGE SCALE GENOMIC DNA]</scope>
    <source>
        <strain evidence="6">CBS 200.50</strain>
    </source>
</reference>
<dbReference type="Proteomes" id="UP000015100">
    <property type="component" value="Unassembled WGS sequence"/>
</dbReference>
<evidence type="ECO:0000259" key="4">
    <source>
        <dbReference type="PROSITE" id="PS50002"/>
    </source>
</evidence>
<dbReference type="GO" id="GO:0030833">
    <property type="term" value="P:regulation of actin filament polymerization"/>
    <property type="evidence" value="ECO:0007669"/>
    <property type="project" value="TreeGrafter"/>
</dbReference>
<evidence type="ECO:0000256" key="1">
    <source>
        <dbReference type="ARBA" id="ARBA00022443"/>
    </source>
</evidence>
<dbReference type="SUPFAM" id="SSF50044">
    <property type="entry name" value="SH3-domain"/>
    <property type="match status" value="1"/>
</dbReference>
<dbReference type="Gene3D" id="2.30.30.40">
    <property type="entry name" value="SH3 Domains"/>
    <property type="match status" value="1"/>
</dbReference>
<name>S8A9S1_DACHA</name>
<dbReference type="Pfam" id="PF00018">
    <property type="entry name" value="SH3_1"/>
    <property type="match status" value="1"/>
</dbReference>
<dbReference type="SMART" id="SM00248">
    <property type="entry name" value="ANK"/>
    <property type="match status" value="3"/>
</dbReference>
<dbReference type="OrthoDB" id="5316360at2759"/>
<dbReference type="InterPro" id="IPR001452">
    <property type="entry name" value="SH3_domain"/>
</dbReference>
<dbReference type="SUPFAM" id="SSF48403">
    <property type="entry name" value="Ankyrin repeat"/>
    <property type="match status" value="1"/>
</dbReference>
<dbReference type="HOGENOM" id="CLU_347123_0_0_1"/>
<feature type="domain" description="SH3" evidence="4">
    <location>
        <begin position="457"/>
        <end position="516"/>
    </location>
</feature>
<accession>S8A9S1</accession>
<feature type="compositionally biased region" description="Polar residues" evidence="3">
    <location>
        <begin position="112"/>
        <end position="126"/>
    </location>
</feature>
<feature type="compositionally biased region" description="Basic residues" evidence="3">
    <location>
        <begin position="1"/>
        <end position="10"/>
    </location>
</feature>
<dbReference type="AlphaFoldDB" id="S8A9S1"/>
<dbReference type="InterPro" id="IPR036770">
    <property type="entry name" value="Ankyrin_rpt-contain_sf"/>
</dbReference>
<dbReference type="Gene3D" id="1.25.40.20">
    <property type="entry name" value="Ankyrin repeat-containing domain"/>
    <property type="match status" value="1"/>
</dbReference>
<evidence type="ECO:0000313" key="6">
    <source>
        <dbReference type="Proteomes" id="UP000015100"/>
    </source>
</evidence>
<gene>
    <name evidence="5" type="ORF">H072_6561</name>
</gene>
<feature type="region of interest" description="Disordered" evidence="3">
    <location>
        <begin position="1"/>
        <end position="274"/>
    </location>
</feature>
<dbReference type="OMA" id="TESARYI"/>
<proteinExistence type="predicted"/>
<sequence>MDRLLRRKSNKPTPDLTLHSPRSPSYYSYQENAEKTTPKSPEAVSAAAQTIRSLENTYNRQSVTSFPPKPAPASQNEVKPRPNSRYSNQEHTRRGSRGSRSASYSSETAASVNSRISRQTSESAAQQHKGVYTPESSKHAQSYSDPTYETSRQSFRSDQVEQQEIPNQSPHPTLERTSERFPSARTSLHGHSPRHPASPDSTLRQSFLKSQESISSPNQDPPGFWWRPHTPKTDDIADKTGLFGQKAQKSTTLFTTSPEPDGSENDDDDLSSVCSEDSYFQKEREKYYSAKMDEAIAAENWNEAKENAAKLMAMHKEGSSELNAEYERYHTYAAIHYMLGELKETLDWLAKVPRKKSTHPNFLIRAFNMEAAIAFRSGEHDHALSLSKKAASYARKFQNNEELNDANYLSHLVWTTKGDAREASFYLQMVPVGYKPLGYYLKLLQTTHVSHVKTTEDSGIVGKAIDDFEGVESDELDFPKGATITDIEFVNDNWWSGQYNGRRGMFPCRDVELVLPDPPTGKRSDDKSNQSNRNSNQAPPLIEQRDVRSLYDLSPPPSPEPIPRSVPKLGAGLFEKAGLQPGLGEMEYQGSASEWENAITLAINADDDTESARYIYGSAHINLIMLNGFDPLGYAIHYHKAHATLAILDAGKAIIYSPDFAMQPIQRAAESGNFHAVWKLLDAGADPDATGLEASVTALGLAARYGYYHICKILLDLGAGALYVAPGGEQDRGKRKARGQANAFEIALVESDMPIRTKLVRYMLSTLKTRAQYQVIKGYLIELLSTKNNPGLQGVQSEKFVIRGEFEKTAIELLTEYIKNWERAPKLAV</sequence>
<feature type="compositionally biased region" description="Polar residues" evidence="3">
    <location>
        <begin position="247"/>
        <end position="258"/>
    </location>
</feature>
<keyword evidence="1 2" id="KW-0728">SH3 domain</keyword>